<dbReference type="OrthoDB" id="1016457at2"/>
<dbReference type="AlphaFoldDB" id="A0A261GBT3"/>
<dbReference type="GO" id="GO:0008253">
    <property type="term" value="F:5'-nucleotidase activity"/>
    <property type="evidence" value="ECO:0007669"/>
    <property type="project" value="TreeGrafter"/>
</dbReference>
<keyword evidence="4" id="KW-1133">Transmembrane helix</keyword>
<evidence type="ECO:0000313" key="10">
    <source>
        <dbReference type="Proteomes" id="UP000593943"/>
    </source>
</evidence>
<comment type="similarity">
    <text evidence="2">Belongs to the 5'-nucleotidase family.</text>
</comment>
<dbReference type="RefSeq" id="WP_094635982.1">
    <property type="nucleotide sequence ID" value="NZ_CP062938.1"/>
</dbReference>
<dbReference type="Proteomes" id="UP000593943">
    <property type="component" value="Chromosome"/>
</dbReference>
<keyword evidence="10" id="KW-1185">Reference proteome</keyword>
<dbReference type="InterPro" id="IPR006179">
    <property type="entry name" value="5_nucleotidase/apyrase"/>
</dbReference>
<dbReference type="PANTHER" id="PTHR11575">
    <property type="entry name" value="5'-NUCLEOTIDASE-RELATED"/>
    <property type="match status" value="1"/>
</dbReference>
<dbReference type="SUPFAM" id="SSF55816">
    <property type="entry name" value="5'-nucleotidase (syn. UDP-sugar hydrolase), C-terminal domain"/>
    <property type="match status" value="1"/>
</dbReference>
<dbReference type="SUPFAM" id="SSF56300">
    <property type="entry name" value="Metallo-dependent phosphatases"/>
    <property type="match status" value="1"/>
</dbReference>
<dbReference type="KEGG" id="beu:BE0216_03285"/>
<dbReference type="PRINTS" id="PR01607">
    <property type="entry name" value="APYRASEFAMLY"/>
</dbReference>
<evidence type="ECO:0000256" key="1">
    <source>
        <dbReference type="ARBA" id="ARBA00022729"/>
    </source>
</evidence>
<dbReference type="InterPro" id="IPR029052">
    <property type="entry name" value="Metallo-depent_PP-like"/>
</dbReference>
<keyword evidence="2" id="KW-0547">Nucleotide-binding</keyword>
<dbReference type="Pfam" id="PF02872">
    <property type="entry name" value="5_nucleotid_C"/>
    <property type="match status" value="1"/>
</dbReference>
<keyword evidence="4" id="KW-0812">Transmembrane</keyword>
<sequence length="699" mass="72233">MRLTMYRKFVAMATAALTIGAMSLTVSAAVADEGANPSVASGDTATVTIFGLSDFHGHIENGGYLAAALKQTQAKNPNTIFAAAGDMVGASAFASSIANDEPAMEQLTAMNMVVSATGNHEYDQGAADLVDRIMPGMGSAQYIVANVSGGALEGKIQPYTITESGGKSIAFIGGVYETLLDSVSPAGMAGVTVIDPVVAINSYADQLSDGDESNGEADAVVALVHADANQLTGLNENVDAVVAGHTHMDQETETASGAPIKQTKNYGESYATIDLTITGSGKDAQVIASGQLNQIFDKDGNALYESDPEVNAIYERAQAAADEQGNTVLGTIDADSTFNRGRDVPGKLDSEENRGVESTLGVLNADAAMWAANEHGQQADIGVINAGGLRADLDPNGDKTITLKEAHDVLPFGNSTAVVTLTGAQLKALLEQQWQPAGASRPVQWLGLSSNVSYHYNLYTETINGTTLPRGEVFDLTVNGEAVRDTDTFTIAGNPFLLTGGDNFTVFTQGTNYVDTGYIDFDGLSDYLEAHPNLKAVSTRGSTGFSAVEVDGNTVSFTVSGLAFTTDEQRPKAIKLTANGVDFGTLKIFDFSGETQGPGAGSVMVTKTLSDADLATFLADAAADAATIRTAQVDVLFTDAETGDDTGGNTGDSDAPETQPTLPATGAGTCAIAAAAMLLLAGGVMLKRRSSAHSSVDAQ</sequence>
<dbReference type="EMBL" id="CP062938">
    <property type="protein sequence ID" value="QOL31591.1"/>
    <property type="molecule type" value="Genomic_DNA"/>
</dbReference>
<dbReference type="GO" id="GO:0008768">
    <property type="term" value="F:UDP-sugar diphosphatase activity"/>
    <property type="evidence" value="ECO:0007669"/>
    <property type="project" value="TreeGrafter"/>
</dbReference>
<dbReference type="GO" id="GO:0000166">
    <property type="term" value="F:nucleotide binding"/>
    <property type="evidence" value="ECO:0007669"/>
    <property type="project" value="UniProtKB-KW"/>
</dbReference>
<evidence type="ECO:0000259" key="5">
    <source>
        <dbReference type="Pfam" id="PF00149"/>
    </source>
</evidence>
<proteinExistence type="inferred from homology"/>
<name>A0A261GBT3_9BIFI</name>
<feature type="signal peptide" evidence="2">
    <location>
        <begin position="1"/>
        <end position="28"/>
    </location>
</feature>
<evidence type="ECO:0000259" key="6">
    <source>
        <dbReference type="Pfam" id="PF02872"/>
    </source>
</evidence>
<keyword evidence="2" id="KW-0378">Hydrolase</keyword>
<evidence type="ECO:0000256" key="3">
    <source>
        <dbReference type="SAM" id="MobiDB-lite"/>
    </source>
</evidence>
<feature type="domain" description="5'-Nucleotidase C-terminal" evidence="6">
    <location>
        <begin position="347"/>
        <end position="508"/>
    </location>
</feature>
<dbReference type="Proteomes" id="UP000216057">
    <property type="component" value="Unassembled WGS sequence"/>
</dbReference>
<protein>
    <submittedName>
        <fullName evidence="7 8">5'-nucleotidase</fullName>
    </submittedName>
</protein>
<feature type="chain" id="PRO_5044514819" evidence="2">
    <location>
        <begin position="29"/>
        <end position="699"/>
    </location>
</feature>
<dbReference type="InterPro" id="IPR008334">
    <property type="entry name" value="5'-Nucleotdase_C"/>
</dbReference>
<feature type="transmembrane region" description="Helical" evidence="4">
    <location>
        <begin position="666"/>
        <end position="686"/>
    </location>
</feature>
<feature type="region of interest" description="Disordered" evidence="3">
    <location>
        <begin position="640"/>
        <end position="664"/>
    </location>
</feature>
<accession>A0A261GBT3</accession>
<dbReference type="GO" id="GO:0009166">
    <property type="term" value="P:nucleotide catabolic process"/>
    <property type="evidence" value="ECO:0007669"/>
    <property type="project" value="InterPro"/>
</dbReference>
<evidence type="ECO:0000313" key="7">
    <source>
        <dbReference type="EMBL" id="OZG68864.1"/>
    </source>
</evidence>
<evidence type="ECO:0000256" key="2">
    <source>
        <dbReference type="RuleBase" id="RU362119"/>
    </source>
</evidence>
<dbReference type="Gene3D" id="3.60.21.10">
    <property type="match status" value="1"/>
</dbReference>
<dbReference type="InterPro" id="IPR036907">
    <property type="entry name" value="5'-Nucleotdase_C_sf"/>
</dbReference>
<organism evidence="7 9">
    <name type="scientific">Bifidobacterium eulemuris</name>
    <dbReference type="NCBI Taxonomy" id="1765219"/>
    <lineage>
        <taxon>Bacteria</taxon>
        <taxon>Bacillati</taxon>
        <taxon>Actinomycetota</taxon>
        <taxon>Actinomycetes</taxon>
        <taxon>Bifidobacteriales</taxon>
        <taxon>Bifidobacteriaceae</taxon>
        <taxon>Bifidobacterium</taxon>
    </lineage>
</organism>
<dbReference type="PANTHER" id="PTHR11575:SF24">
    <property type="entry name" value="5'-NUCLEOTIDASE"/>
    <property type="match status" value="1"/>
</dbReference>
<reference evidence="8 10" key="2">
    <citation type="submission" date="2020-10" db="EMBL/GenBank/DDBJ databases">
        <title>Genome sequencing of Bifidobacterium eulemuris_DSMZ_100216.</title>
        <authorList>
            <person name="Kim J."/>
        </authorList>
    </citation>
    <scope>NUCLEOTIDE SEQUENCE [LARGE SCALE GENOMIC DNA]</scope>
    <source>
        <strain evidence="8 10">DSM 100216</strain>
    </source>
</reference>
<feature type="domain" description="Calcineurin-like phosphoesterase" evidence="5">
    <location>
        <begin position="49"/>
        <end position="248"/>
    </location>
</feature>
<evidence type="ECO:0000256" key="4">
    <source>
        <dbReference type="SAM" id="Phobius"/>
    </source>
</evidence>
<dbReference type="GO" id="GO:0030288">
    <property type="term" value="C:outer membrane-bounded periplasmic space"/>
    <property type="evidence" value="ECO:0007669"/>
    <property type="project" value="TreeGrafter"/>
</dbReference>
<dbReference type="Gene3D" id="3.90.780.10">
    <property type="entry name" value="5'-Nucleotidase, C-terminal domain"/>
    <property type="match status" value="1"/>
</dbReference>
<dbReference type="EMBL" id="MWWZ01000004">
    <property type="protein sequence ID" value="OZG68864.1"/>
    <property type="molecule type" value="Genomic_DNA"/>
</dbReference>
<reference evidence="7 9" key="1">
    <citation type="journal article" date="2017" name="BMC Genomics">
        <title>Comparative genomic and phylogenomic analyses of the Bifidobacteriaceae family.</title>
        <authorList>
            <person name="Lugli G.A."/>
            <person name="Milani C."/>
            <person name="Turroni F."/>
            <person name="Duranti S."/>
            <person name="Mancabelli L."/>
            <person name="Mangifesta M."/>
            <person name="Ferrario C."/>
            <person name="Modesto M."/>
            <person name="Mattarelli P."/>
            <person name="Jiri K."/>
            <person name="van Sinderen D."/>
            <person name="Ventura M."/>
        </authorList>
    </citation>
    <scope>NUCLEOTIDE SEQUENCE [LARGE SCALE GENOMIC DNA]</scope>
    <source>
        <strain evidence="7 9">DSM 100216</strain>
    </source>
</reference>
<keyword evidence="1 2" id="KW-0732">Signal</keyword>
<dbReference type="InterPro" id="IPR004843">
    <property type="entry name" value="Calcineurin-like_PHP"/>
</dbReference>
<evidence type="ECO:0000313" key="9">
    <source>
        <dbReference type="Proteomes" id="UP000216057"/>
    </source>
</evidence>
<evidence type="ECO:0000313" key="8">
    <source>
        <dbReference type="EMBL" id="QOL31591.1"/>
    </source>
</evidence>
<keyword evidence="4" id="KW-0472">Membrane</keyword>
<dbReference type="Pfam" id="PF00149">
    <property type="entry name" value="Metallophos"/>
    <property type="match status" value="1"/>
</dbReference>
<gene>
    <name evidence="8" type="ORF">BE0216_03285</name>
    <name evidence="7" type="ORF">BEUL_0270</name>
</gene>